<feature type="transmembrane region" description="Helical" evidence="1">
    <location>
        <begin position="12"/>
        <end position="30"/>
    </location>
</feature>
<dbReference type="AlphaFoldDB" id="A0A4Q0VCA5"/>
<evidence type="ECO:0000313" key="5">
    <source>
        <dbReference type="Proteomes" id="UP000290921"/>
    </source>
</evidence>
<protein>
    <submittedName>
        <fullName evidence="4">DUF4830 domain-containing protein</fullName>
    </submittedName>
</protein>
<keyword evidence="1" id="KW-1133">Transmembrane helix</keyword>
<organism evidence="4 5">
    <name type="scientific">Clostridium tetani</name>
    <dbReference type="NCBI Taxonomy" id="1513"/>
    <lineage>
        <taxon>Bacteria</taxon>
        <taxon>Bacillati</taxon>
        <taxon>Bacillota</taxon>
        <taxon>Clostridia</taxon>
        <taxon>Eubacteriales</taxon>
        <taxon>Clostridiaceae</taxon>
        <taxon>Clostridium</taxon>
    </lineage>
</organism>
<dbReference type="Pfam" id="PF16111">
    <property type="entry name" value="DUF4829"/>
    <property type="match status" value="1"/>
</dbReference>
<keyword evidence="1" id="KW-0812">Transmembrane</keyword>
<evidence type="ECO:0000259" key="3">
    <source>
        <dbReference type="Pfam" id="PF16112"/>
    </source>
</evidence>
<dbReference type="EMBL" id="QMAP01000004">
    <property type="protein sequence ID" value="RXI49284.1"/>
    <property type="molecule type" value="Genomic_DNA"/>
</dbReference>
<keyword evidence="1" id="KW-0472">Membrane</keyword>
<feature type="domain" description="DUF4829" evidence="2">
    <location>
        <begin position="301"/>
        <end position="416"/>
    </location>
</feature>
<dbReference type="Pfam" id="PF16112">
    <property type="entry name" value="DUF4830"/>
    <property type="match status" value="1"/>
</dbReference>
<reference evidence="4 5" key="1">
    <citation type="submission" date="2018-06" db="EMBL/GenBank/DDBJ databases">
        <title>Genome conservation of Clostridium tetani.</title>
        <authorList>
            <person name="Bruggemann H."/>
            <person name="Popoff M.R."/>
        </authorList>
    </citation>
    <scope>NUCLEOTIDE SEQUENCE [LARGE SCALE GENOMIC DNA]</scope>
    <source>
        <strain evidence="4 5">2017.061</strain>
    </source>
</reference>
<proteinExistence type="predicted"/>
<dbReference type="RefSeq" id="WP_129030026.1">
    <property type="nucleotide sequence ID" value="NZ_QMAP01000004.1"/>
</dbReference>
<dbReference type="Proteomes" id="UP000290921">
    <property type="component" value="Unassembled WGS sequence"/>
</dbReference>
<sequence>MKEETKNNKSKILFVVLGIIIIALIIGMDLKNKGDNLKMDIIIPEYFASKELKEISIKNEKIINDIINMIKKSEKVDSNEKLQNMKNIRWKHNRLTLTKKDGTKEEFNFSFDSLDEVGYIQKDGKVKKPSYDFFRYLCDLMEYKKFDTNIEKSVVNLFKKYNWTVDYKINTIKEKLPENLKHNAGEYPVKIYWAYNNELSKQIGLDFKDYLGKDITAEIYRLREPLPEFLKPQRYARGVVLKDKDKIIGAYIDMGRHTPFACSLDRMSLENITKKTWEQWIANHINHDDELEIKLSKMKPEDIIKEHYKALNNNDIKIILATITRENLCHYLTSNMDNHYLINKEKETSKTNIKSVKLLEIKRIHPSDEKEGEVTYEVTDDFKQHEQIVVEDGIDFNFYTLKKEVEKSGWRITQMGK</sequence>
<feature type="domain" description="DUF4830" evidence="3">
    <location>
        <begin position="157"/>
        <end position="252"/>
    </location>
</feature>
<accession>A0A4Q0VCA5</accession>
<evidence type="ECO:0000256" key="1">
    <source>
        <dbReference type="SAM" id="Phobius"/>
    </source>
</evidence>
<dbReference type="InterPro" id="IPR032257">
    <property type="entry name" value="DUF4830"/>
</dbReference>
<comment type="caution">
    <text evidence="4">The sequence shown here is derived from an EMBL/GenBank/DDBJ whole genome shotgun (WGS) entry which is preliminary data.</text>
</comment>
<name>A0A4Q0VCA5_CLOTA</name>
<dbReference type="InterPro" id="IPR032256">
    <property type="entry name" value="DUF4829"/>
</dbReference>
<evidence type="ECO:0000259" key="2">
    <source>
        <dbReference type="Pfam" id="PF16111"/>
    </source>
</evidence>
<gene>
    <name evidence="4" type="ORF">DP130_04290</name>
</gene>
<evidence type="ECO:0000313" key="4">
    <source>
        <dbReference type="EMBL" id="RXI49284.1"/>
    </source>
</evidence>